<comment type="domain">
    <text evidence="7">Subfamily III proteins have a conserved RTxK motif about 40-50 residues from the C-terminus; the threonine may be replaced by serine or cysteine.</text>
</comment>
<organism evidence="9 10">
    <name type="scientific">Aspergillus pseudoustus</name>
    <dbReference type="NCBI Taxonomy" id="1810923"/>
    <lineage>
        <taxon>Eukaryota</taxon>
        <taxon>Fungi</taxon>
        <taxon>Dikarya</taxon>
        <taxon>Ascomycota</taxon>
        <taxon>Pezizomycotina</taxon>
        <taxon>Eurotiomycetes</taxon>
        <taxon>Eurotiomycetidae</taxon>
        <taxon>Eurotiales</taxon>
        <taxon>Aspergillaceae</taxon>
        <taxon>Aspergillus</taxon>
        <taxon>Aspergillus subgen. Nidulantes</taxon>
    </lineage>
</organism>
<comment type="caution">
    <text evidence="9">The sequence shown here is derived from an EMBL/GenBank/DDBJ whole genome shotgun (WGS) entry which is preliminary data.</text>
</comment>
<evidence type="ECO:0000256" key="7">
    <source>
        <dbReference type="RuleBase" id="RU367030"/>
    </source>
</evidence>
<gene>
    <name evidence="9" type="ORF">BJY01DRAFT_224214</name>
</gene>
<evidence type="ECO:0000313" key="10">
    <source>
        <dbReference type="Proteomes" id="UP001610446"/>
    </source>
</evidence>
<evidence type="ECO:0000256" key="1">
    <source>
        <dbReference type="ARBA" id="ARBA00001326"/>
    </source>
</evidence>
<dbReference type="EMBL" id="JBFXLU010000219">
    <property type="protein sequence ID" value="KAL2834626.1"/>
    <property type="molecule type" value="Genomic_DNA"/>
</dbReference>
<sequence length="102" mass="11709">MERLSPEVKFVGREDRFWTTGGSFWRLPHLAPQLLHELKASDLVIFKGDLNYRKLTGDVCSLGPDDYVSKRYWAVGPWIWDTHSGAEDVQGGCRRWACGGRR</sequence>
<dbReference type="PANTHER" id="PTHR12260">
    <property type="entry name" value="DAMAGE-CONTROL PHOSPHATASE ARMT1"/>
    <property type="match status" value="1"/>
</dbReference>
<keyword evidence="10" id="KW-1185">Reference proteome</keyword>
<comment type="cofactor">
    <cofactor evidence="7">
        <name>Mn(2+)</name>
        <dbReference type="ChEBI" id="CHEBI:29035"/>
    </cofactor>
    <cofactor evidence="7">
        <name>Ni(2+)</name>
        <dbReference type="ChEBI" id="CHEBI:49786"/>
    </cofactor>
</comment>
<keyword evidence="3 7" id="KW-0479">Metal-binding</keyword>
<evidence type="ECO:0000256" key="5">
    <source>
        <dbReference type="ARBA" id="ARBA00023211"/>
    </source>
</evidence>
<keyword evidence="5 7" id="KW-0464">Manganese</keyword>
<evidence type="ECO:0000313" key="9">
    <source>
        <dbReference type="EMBL" id="KAL2834626.1"/>
    </source>
</evidence>
<dbReference type="Proteomes" id="UP001610446">
    <property type="component" value="Unassembled WGS sequence"/>
</dbReference>
<dbReference type="EC" id="3.1.3.-" evidence="7"/>
<comment type="catalytic activity">
    <reaction evidence="1 7">
        <text>beta-D-fructose 1-phosphate + H2O = D-fructose + phosphate</text>
        <dbReference type="Rhea" id="RHEA:35603"/>
        <dbReference type="ChEBI" id="CHEBI:15377"/>
        <dbReference type="ChEBI" id="CHEBI:37721"/>
        <dbReference type="ChEBI" id="CHEBI:43474"/>
        <dbReference type="ChEBI" id="CHEBI:138881"/>
    </reaction>
</comment>
<evidence type="ECO:0000256" key="6">
    <source>
        <dbReference type="ARBA" id="ARBA00048809"/>
    </source>
</evidence>
<reference evidence="9 10" key="1">
    <citation type="submission" date="2024-07" db="EMBL/GenBank/DDBJ databases">
        <title>Section-level genome sequencing and comparative genomics of Aspergillus sections Usti and Cavernicolus.</title>
        <authorList>
            <consortium name="Lawrence Berkeley National Laboratory"/>
            <person name="Nybo J.L."/>
            <person name="Vesth T.C."/>
            <person name="Theobald S."/>
            <person name="Frisvad J.C."/>
            <person name="Larsen T.O."/>
            <person name="Kjaerboelling I."/>
            <person name="Rothschild-Mancinelli K."/>
            <person name="Lyhne E.K."/>
            <person name="Kogle M.E."/>
            <person name="Barry K."/>
            <person name="Clum A."/>
            <person name="Na H."/>
            <person name="Ledsgaard L."/>
            <person name="Lin J."/>
            <person name="Lipzen A."/>
            <person name="Kuo A."/>
            <person name="Riley R."/>
            <person name="Mondo S."/>
            <person name="Labutti K."/>
            <person name="Haridas S."/>
            <person name="Pangalinan J."/>
            <person name="Salamov A.A."/>
            <person name="Simmons B.A."/>
            <person name="Magnuson J.K."/>
            <person name="Chen J."/>
            <person name="Drula E."/>
            <person name="Henrissat B."/>
            <person name="Wiebenga A."/>
            <person name="Lubbers R.J."/>
            <person name="Gomes A.C."/>
            <person name="Makela M.R."/>
            <person name="Stajich J."/>
            <person name="Grigoriev I.V."/>
            <person name="Mortensen U.H."/>
            <person name="De Vries R.P."/>
            <person name="Baker S.E."/>
            <person name="Andersen M.R."/>
        </authorList>
    </citation>
    <scope>NUCLEOTIDE SEQUENCE [LARGE SCALE GENOMIC DNA]</scope>
    <source>
        <strain evidence="9 10">CBS 123904</strain>
    </source>
</reference>
<evidence type="ECO:0000259" key="8">
    <source>
        <dbReference type="Pfam" id="PF01937"/>
    </source>
</evidence>
<proteinExistence type="inferred from homology"/>
<dbReference type="SUPFAM" id="SSF111321">
    <property type="entry name" value="AF1104-like"/>
    <property type="match status" value="1"/>
</dbReference>
<evidence type="ECO:0000256" key="2">
    <source>
        <dbReference type="ARBA" id="ARBA00009519"/>
    </source>
</evidence>
<dbReference type="InterPro" id="IPR036075">
    <property type="entry name" value="ARMT-1-like_metal-bd_sf"/>
</dbReference>
<protein>
    <recommendedName>
        <fullName evidence="7">Sugar phosphate phosphatase</fullName>
        <ecNumber evidence="7">3.1.3.-</ecNumber>
    </recommendedName>
</protein>
<dbReference type="InterPro" id="IPR002791">
    <property type="entry name" value="ARMT1-like_metal-bd"/>
</dbReference>
<evidence type="ECO:0000256" key="4">
    <source>
        <dbReference type="ARBA" id="ARBA00022801"/>
    </source>
</evidence>
<feature type="domain" description="Damage-control phosphatase ARMT1-like metal-binding" evidence="8">
    <location>
        <begin position="7"/>
        <end position="59"/>
    </location>
</feature>
<evidence type="ECO:0000256" key="3">
    <source>
        <dbReference type="ARBA" id="ARBA00022723"/>
    </source>
</evidence>
<comment type="function">
    <text evidence="7">Metal-dependent phosphatase that shows phosphatase activity against several substrates, including fructose-1-phosphate and fructose-6-phosphate. Its preference for fructose-1-phosphate, a strong glycating agent that causes DNA damage rather than a canonical yeast metabolite, suggests a damage-control function in hexose phosphate metabolism.</text>
</comment>
<accession>A0ABR4J407</accession>
<comment type="similarity">
    <text evidence="2 7">Belongs to the damage-control phosphatase family. Sugar phosphate phosphatase III subfamily.</text>
</comment>
<dbReference type="Pfam" id="PF01937">
    <property type="entry name" value="ARMT1-like_dom"/>
    <property type="match status" value="1"/>
</dbReference>
<dbReference type="InterPro" id="IPR039763">
    <property type="entry name" value="ARMT1"/>
</dbReference>
<dbReference type="PANTHER" id="PTHR12260:SF6">
    <property type="entry name" value="DAMAGE-CONTROL PHOSPHATASE ARMT1"/>
    <property type="match status" value="1"/>
</dbReference>
<keyword evidence="4 7" id="KW-0378">Hydrolase</keyword>
<comment type="catalytic activity">
    <reaction evidence="6 7">
        <text>beta-D-fructose 6-phosphate = dihydroxyacetone + D-glyceraldehyde 3-phosphate</text>
        <dbReference type="Rhea" id="RHEA:28002"/>
        <dbReference type="ChEBI" id="CHEBI:16016"/>
        <dbReference type="ChEBI" id="CHEBI:57634"/>
        <dbReference type="ChEBI" id="CHEBI:59776"/>
    </reaction>
</comment>
<name>A0ABR4J407_9EURO</name>